<protein>
    <submittedName>
        <fullName evidence="5">AraC family transcriptional regulator</fullName>
    </submittedName>
</protein>
<dbReference type="PROSITE" id="PS01124">
    <property type="entry name" value="HTH_ARAC_FAMILY_2"/>
    <property type="match status" value="1"/>
</dbReference>
<dbReference type="InterPro" id="IPR003313">
    <property type="entry name" value="AraC-bd"/>
</dbReference>
<dbReference type="PRINTS" id="PR00032">
    <property type="entry name" value="HTHARAC"/>
</dbReference>
<feature type="domain" description="HTH araC/xylS-type" evidence="4">
    <location>
        <begin position="196"/>
        <end position="294"/>
    </location>
</feature>
<sequence>METIKKYPLGQLYGKPFEKKDFVALTSKEIFRLIDSDANTSVQQYHQHDFYAISWVESGQIQQNLDGKTYTLSKGDIFIACPGQVHENDFGNTDKKIKGGALLFTTEFIEQLKHNSVISELTFLDNVFSNPHLHLPDEERSSFLSVVQVLFKEVDKNHSNWAIIKSLLSAVLLFIQQSIDSVIVKSTSLRHIEVYKKFKHFLELHFKENKTPGFYSERLHISDRHLNRLLKETTTKTASDMILGRSMLEARRLLYFTEMNISEIAWSLGYQDQSYFTKLFKKETGQTPQAYRLSMS</sequence>
<organism evidence="5 6">
    <name type="scientific">Pedobacter kyonggii</name>
    <dbReference type="NCBI Taxonomy" id="1926871"/>
    <lineage>
        <taxon>Bacteria</taxon>
        <taxon>Pseudomonadati</taxon>
        <taxon>Bacteroidota</taxon>
        <taxon>Sphingobacteriia</taxon>
        <taxon>Sphingobacteriales</taxon>
        <taxon>Sphingobacteriaceae</taxon>
        <taxon>Pedobacter</taxon>
    </lineage>
</organism>
<evidence type="ECO:0000256" key="3">
    <source>
        <dbReference type="ARBA" id="ARBA00023163"/>
    </source>
</evidence>
<evidence type="ECO:0000256" key="1">
    <source>
        <dbReference type="ARBA" id="ARBA00023015"/>
    </source>
</evidence>
<evidence type="ECO:0000313" key="5">
    <source>
        <dbReference type="EMBL" id="TBO40604.1"/>
    </source>
</evidence>
<dbReference type="Proteomes" id="UP000291819">
    <property type="component" value="Unassembled WGS sequence"/>
</dbReference>
<dbReference type="InterPro" id="IPR009057">
    <property type="entry name" value="Homeodomain-like_sf"/>
</dbReference>
<dbReference type="Gene3D" id="1.10.10.60">
    <property type="entry name" value="Homeodomain-like"/>
    <property type="match status" value="1"/>
</dbReference>
<evidence type="ECO:0000259" key="4">
    <source>
        <dbReference type="PROSITE" id="PS01124"/>
    </source>
</evidence>
<dbReference type="RefSeq" id="WP_131031470.1">
    <property type="nucleotide sequence ID" value="NZ_SIXF01000021.1"/>
</dbReference>
<dbReference type="EMBL" id="SIXF01000021">
    <property type="protein sequence ID" value="TBO40604.1"/>
    <property type="molecule type" value="Genomic_DNA"/>
</dbReference>
<dbReference type="SUPFAM" id="SSF51215">
    <property type="entry name" value="Regulatory protein AraC"/>
    <property type="match status" value="1"/>
</dbReference>
<dbReference type="PANTHER" id="PTHR43280">
    <property type="entry name" value="ARAC-FAMILY TRANSCRIPTIONAL REGULATOR"/>
    <property type="match status" value="1"/>
</dbReference>
<keyword evidence="3" id="KW-0804">Transcription</keyword>
<keyword evidence="1" id="KW-0805">Transcription regulation</keyword>
<dbReference type="SUPFAM" id="SSF46689">
    <property type="entry name" value="Homeodomain-like"/>
    <property type="match status" value="1"/>
</dbReference>
<evidence type="ECO:0000256" key="2">
    <source>
        <dbReference type="ARBA" id="ARBA00023125"/>
    </source>
</evidence>
<reference evidence="5 6" key="1">
    <citation type="submission" date="2019-02" db="EMBL/GenBank/DDBJ databases">
        <title>Pedobacter kyonggii whole genome sequence analysis.</title>
        <authorList>
            <person name="Dahal R.H."/>
        </authorList>
    </citation>
    <scope>NUCLEOTIDE SEQUENCE [LARGE SCALE GENOMIC DNA]</scope>
    <source>
        <strain evidence="5 6">K-4-11-1</strain>
    </source>
</reference>
<comment type="caution">
    <text evidence="5">The sequence shown here is derived from an EMBL/GenBank/DDBJ whole genome shotgun (WGS) entry which is preliminary data.</text>
</comment>
<keyword evidence="6" id="KW-1185">Reference proteome</keyword>
<name>A0A4Q9H9F4_9SPHI</name>
<dbReference type="InterPro" id="IPR037923">
    <property type="entry name" value="HTH-like"/>
</dbReference>
<dbReference type="GO" id="GO:0043565">
    <property type="term" value="F:sequence-specific DNA binding"/>
    <property type="evidence" value="ECO:0007669"/>
    <property type="project" value="InterPro"/>
</dbReference>
<dbReference type="Pfam" id="PF12833">
    <property type="entry name" value="HTH_18"/>
    <property type="match status" value="1"/>
</dbReference>
<gene>
    <name evidence="5" type="ORF">EYS08_18320</name>
</gene>
<dbReference type="InterPro" id="IPR018060">
    <property type="entry name" value="HTH_AraC"/>
</dbReference>
<dbReference type="InterPro" id="IPR020449">
    <property type="entry name" value="Tscrpt_reg_AraC-type_HTH"/>
</dbReference>
<dbReference type="AlphaFoldDB" id="A0A4Q9H9F4"/>
<keyword evidence="2" id="KW-0238">DNA-binding</keyword>
<accession>A0A4Q9H9F4</accession>
<dbReference type="Gene3D" id="2.60.120.10">
    <property type="entry name" value="Jelly Rolls"/>
    <property type="match status" value="1"/>
</dbReference>
<dbReference type="SMART" id="SM00342">
    <property type="entry name" value="HTH_ARAC"/>
    <property type="match status" value="1"/>
</dbReference>
<dbReference type="InterPro" id="IPR014710">
    <property type="entry name" value="RmlC-like_jellyroll"/>
</dbReference>
<dbReference type="OrthoDB" id="2585681at2"/>
<dbReference type="Pfam" id="PF02311">
    <property type="entry name" value="AraC_binding"/>
    <property type="match status" value="1"/>
</dbReference>
<dbReference type="GO" id="GO:0003700">
    <property type="term" value="F:DNA-binding transcription factor activity"/>
    <property type="evidence" value="ECO:0007669"/>
    <property type="project" value="InterPro"/>
</dbReference>
<proteinExistence type="predicted"/>
<evidence type="ECO:0000313" key="6">
    <source>
        <dbReference type="Proteomes" id="UP000291819"/>
    </source>
</evidence>
<dbReference type="PANTHER" id="PTHR43280:SF32">
    <property type="entry name" value="TRANSCRIPTIONAL REGULATORY PROTEIN"/>
    <property type="match status" value="1"/>
</dbReference>